<dbReference type="SMART" id="SM00365">
    <property type="entry name" value="LRR_SD22"/>
    <property type="match status" value="6"/>
</dbReference>
<evidence type="ECO:0000256" key="1">
    <source>
        <dbReference type="ARBA" id="ARBA00022614"/>
    </source>
</evidence>
<dbReference type="PANTHER" id="PTHR45712:SF22">
    <property type="entry name" value="INSULIN-LIKE GROWTH FACTOR-BINDING PROTEIN COMPLEX ACID LABILE SUBUNIT"/>
    <property type="match status" value="1"/>
</dbReference>
<dbReference type="PROSITE" id="PS51450">
    <property type="entry name" value="LRR"/>
    <property type="match status" value="2"/>
</dbReference>
<dbReference type="OrthoDB" id="694479at2759"/>
<dbReference type="InterPro" id="IPR003591">
    <property type="entry name" value="Leu-rich_rpt_typical-subtyp"/>
</dbReference>
<dbReference type="InterPro" id="IPR032675">
    <property type="entry name" value="LRR_dom_sf"/>
</dbReference>
<organism evidence="3 4">
    <name type="scientific">Orchesella cincta</name>
    <name type="common">Springtail</name>
    <name type="synonym">Podura cincta</name>
    <dbReference type="NCBI Taxonomy" id="48709"/>
    <lineage>
        <taxon>Eukaryota</taxon>
        <taxon>Metazoa</taxon>
        <taxon>Ecdysozoa</taxon>
        <taxon>Arthropoda</taxon>
        <taxon>Hexapoda</taxon>
        <taxon>Collembola</taxon>
        <taxon>Entomobryomorpha</taxon>
        <taxon>Entomobryoidea</taxon>
        <taxon>Orchesellidae</taxon>
        <taxon>Orchesellinae</taxon>
        <taxon>Orchesella</taxon>
    </lineage>
</organism>
<dbReference type="SMART" id="SM00369">
    <property type="entry name" value="LRR_TYP"/>
    <property type="match status" value="6"/>
</dbReference>
<dbReference type="Pfam" id="PF13855">
    <property type="entry name" value="LRR_8"/>
    <property type="match status" value="2"/>
</dbReference>
<dbReference type="InterPro" id="IPR001611">
    <property type="entry name" value="Leu-rich_rpt"/>
</dbReference>
<dbReference type="InterPro" id="IPR050333">
    <property type="entry name" value="SLRP"/>
</dbReference>
<keyword evidence="2" id="KW-0677">Repeat</keyword>
<keyword evidence="3" id="KW-0675">Receptor</keyword>
<dbReference type="AlphaFoldDB" id="A0A1D2NEI6"/>
<dbReference type="Pfam" id="PF00560">
    <property type="entry name" value="LRR_1"/>
    <property type="match status" value="1"/>
</dbReference>
<protein>
    <submittedName>
        <fullName evidence="3">Leucine-rich repeat-containing G-protein coupled receptor 4</fullName>
    </submittedName>
</protein>
<dbReference type="SUPFAM" id="SSF52058">
    <property type="entry name" value="L domain-like"/>
    <property type="match status" value="2"/>
</dbReference>
<comment type="caution">
    <text evidence="3">The sequence shown here is derived from an EMBL/GenBank/DDBJ whole genome shotgun (WGS) entry which is preliminary data.</text>
</comment>
<keyword evidence="4" id="KW-1185">Reference proteome</keyword>
<reference evidence="3 4" key="1">
    <citation type="journal article" date="2016" name="Genome Biol. Evol.">
        <title>Gene Family Evolution Reflects Adaptation to Soil Environmental Stressors in the Genome of the Collembolan Orchesella cincta.</title>
        <authorList>
            <person name="Faddeeva-Vakhrusheva A."/>
            <person name="Derks M.F."/>
            <person name="Anvar S.Y."/>
            <person name="Agamennone V."/>
            <person name="Suring W."/>
            <person name="Smit S."/>
            <person name="van Straalen N.M."/>
            <person name="Roelofs D."/>
        </authorList>
    </citation>
    <scope>NUCLEOTIDE SEQUENCE [LARGE SCALE GENOMIC DNA]</scope>
    <source>
        <tissue evidence="3">Mixed pool</tissue>
    </source>
</reference>
<name>A0A1D2NEI6_ORCCI</name>
<keyword evidence="1" id="KW-0433">Leucine-rich repeat</keyword>
<dbReference type="EMBL" id="LJIJ01000066">
    <property type="protein sequence ID" value="ODN03674.1"/>
    <property type="molecule type" value="Genomic_DNA"/>
</dbReference>
<dbReference type="Proteomes" id="UP000094527">
    <property type="component" value="Unassembled WGS sequence"/>
</dbReference>
<evidence type="ECO:0000256" key="2">
    <source>
        <dbReference type="ARBA" id="ARBA00022737"/>
    </source>
</evidence>
<gene>
    <name evidence="3" type="ORF">Ocin01_02993</name>
</gene>
<evidence type="ECO:0000313" key="4">
    <source>
        <dbReference type="Proteomes" id="UP000094527"/>
    </source>
</evidence>
<sequence>LTLLGNRIGSISKDALKSNTNLQEIRLAGNRISTIIEHAFPSSLLLLDLVNNQITSISNGSFANLAQLEKLYLNNNPLQRVEPGAFNALKNLTELHMDSSKLFTLPVLKNLPKLTNLSISYSLFTSTKLVTTTDSSYGGKTEMETENTNFYSGTTPKEDHLAFDEESSPGIDTTVRYFQRARHSLDEDDDPGKKYNAQDSSQEELIGDLMALKKLVLINDDLKTLNWLGYLPNLTDLIMSRNEIKLIPQGFFSNMPSVKHIDLSKNAISDLSDLNANNLAYLDLSNNFIRYIDRVHLKNVKQLKILSLSSNRVSEKFM</sequence>
<dbReference type="Gene3D" id="3.80.10.10">
    <property type="entry name" value="Ribonuclease Inhibitor"/>
    <property type="match status" value="2"/>
</dbReference>
<feature type="non-terminal residue" evidence="3">
    <location>
        <position position="1"/>
    </location>
</feature>
<dbReference type="PANTHER" id="PTHR45712">
    <property type="entry name" value="AGAP008170-PA"/>
    <property type="match status" value="1"/>
</dbReference>
<dbReference type="STRING" id="48709.A0A1D2NEI6"/>
<evidence type="ECO:0000313" key="3">
    <source>
        <dbReference type="EMBL" id="ODN03674.1"/>
    </source>
</evidence>
<accession>A0A1D2NEI6</accession>
<proteinExistence type="predicted"/>